<keyword evidence="4" id="KW-1185">Reference proteome</keyword>
<feature type="region of interest" description="Disordered" evidence="1">
    <location>
        <begin position="36"/>
        <end position="67"/>
    </location>
</feature>
<feature type="compositionally biased region" description="Polar residues" evidence="1">
    <location>
        <begin position="450"/>
        <end position="468"/>
    </location>
</feature>
<feature type="domain" description="DnaJ homologue subfamily C member 28 conserved" evidence="2">
    <location>
        <begin position="239"/>
        <end position="308"/>
    </location>
</feature>
<feature type="compositionally biased region" description="Basic and acidic residues" evidence="1">
    <location>
        <begin position="38"/>
        <end position="48"/>
    </location>
</feature>
<feature type="compositionally biased region" description="Polar residues" evidence="1">
    <location>
        <begin position="428"/>
        <end position="443"/>
    </location>
</feature>
<dbReference type="PANTHER" id="PTHR39394">
    <property type="entry name" value="YALI0E31793P"/>
    <property type="match status" value="1"/>
</dbReference>
<dbReference type="Pfam" id="PF09350">
    <property type="entry name" value="DJC28_CD"/>
    <property type="match status" value="1"/>
</dbReference>
<evidence type="ECO:0000313" key="3">
    <source>
        <dbReference type="EMBL" id="KAK5099607.1"/>
    </source>
</evidence>
<evidence type="ECO:0000256" key="1">
    <source>
        <dbReference type="SAM" id="MobiDB-lite"/>
    </source>
</evidence>
<feature type="region of interest" description="Disordered" evidence="1">
    <location>
        <begin position="428"/>
        <end position="470"/>
    </location>
</feature>
<evidence type="ECO:0000313" key="4">
    <source>
        <dbReference type="Proteomes" id="UP001345013"/>
    </source>
</evidence>
<reference evidence="3 4" key="1">
    <citation type="submission" date="2023-08" db="EMBL/GenBank/DDBJ databases">
        <title>Black Yeasts Isolated from many extreme environments.</title>
        <authorList>
            <person name="Coleine C."/>
            <person name="Stajich J.E."/>
            <person name="Selbmann L."/>
        </authorList>
    </citation>
    <scope>NUCLEOTIDE SEQUENCE [LARGE SCALE GENOMIC DNA]</scope>
    <source>
        <strain evidence="3 4">CCFEE 5885</strain>
    </source>
</reference>
<gene>
    <name evidence="3" type="ORF">LTR24_001266</name>
</gene>
<evidence type="ECO:0000259" key="2">
    <source>
        <dbReference type="Pfam" id="PF09350"/>
    </source>
</evidence>
<comment type="caution">
    <text evidence="3">The sequence shown here is derived from an EMBL/GenBank/DDBJ whole genome shotgun (WGS) entry which is preliminary data.</text>
</comment>
<organism evidence="3 4">
    <name type="scientific">Lithohypha guttulata</name>
    <dbReference type="NCBI Taxonomy" id="1690604"/>
    <lineage>
        <taxon>Eukaryota</taxon>
        <taxon>Fungi</taxon>
        <taxon>Dikarya</taxon>
        <taxon>Ascomycota</taxon>
        <taxon>Pezizomycotina</taxon>
        <taxon>Eurotiomycetes</taxon>
        <taxon>Chaetothyriomycetidae</taxon>
        <taxon>Chaetothyriales</taxon>
        <taxon>Trichomeriaceae</taxon>
        <taxon>Lithohypha</taxon>
    </lineage>
</organism>
<name>A0ABR0KL42_9EURO</name>
<dbReference type="EMBL" id="JAVRRG010000009">
    <property type="protein sequence ID" value="KAK5099607.1"/>
    <property type="molecule type" value="Genomic_DNA"/>
</dbReference>
<dbReference type="PANTHER" id="PTHR39394:SF1">
    <property type="entry name" value="DNAJ HOMOLOGUE SUBFAMILY C MEMBER 28 CONSERVED DOMAIN-CONTAINING PROTEIN"/>
    <property type="match status" value="1"/>
</dbReference>
<sequence>MVRPQTAWTCQSCLRAQVRQKALLASQRQWRAWTSATRLHDQQRDAKHNTTTAGNNAKDEEQGAMSRRLSEMAEETMDTGSTSDRNMMSDAGFSDDLKKQLEERIAQTTFHLENQQILSQATMPSSAGRGTRDQAAAPVWSGNESVGDAALRMLDDSHRRLRMPARKPALSAGAALPRRKQKISVADRLANARDKTSIYAAQQDGLNEEERERFRKELKDKFQPGARPMPTSLQGLTSLANERIEDAIARGQFKNINRGKGVNIQRDYTASSPFLDTTEYFMNKIIQKQEIVPPWIEKQQELMKSVHIFRQRLRSDWRRHAARSISSKGGSLEDQIRRAKAFALAEEKHNPRPATKSETMSSIDPTGMLTSITVEERVAAGVAPEPSEDPIEIKVTESAPDQATLGAQASAEAGDKIAEDSIVISTTTTGSAQDAIETSTTTADPAVANPDQQTDHQATPATAPSPRSSTERVVPMAYLFRDPDWERTESAYHSLAVTEINALARSYNLMAPKLAQKPYYNLSRELTRCYADVAPQLPDEILQRARKGPVRVSVAMHKEGGIMEKFQGTGHIAKVRDEPGERGYGFKQFWRDLFGKDEAGKKRQIV</sequence>
<proteinExistence type="predicted"/>
<dbReference type="InterPro" id="IPR018961">
    <property type="entry name" value="DnaJ_homolog_subfam-C_membr-28"/>
</dbReference>
<accession>A0ABR0KL42</accession>
<protein>
    <recommendedName>
        <fullName evidence="2">DnaJ homologue subfamily C member 28 conserved domain-containing protein</fullName>
    </recommendedName>
</protein>
<dbReference type="Proteomes" id="UP001345013">
    <property type="component" value="Unassembled WGS sequence"/>
</dbReference>